<accession>A0ACD5VM54</accession>
<dbReference type="EnsemblPlants" id="AVESA.00010b.r2.3CG0461460.2">
    <property type="protein sequence ID" value="AVESA.00010b.r2.3CG0461460.2.CDS"/>
    <property type="gene ID" value="AVESA.00010b.r2.3CG0461460"/>
</dbReference>
<sequence>MTIPPPTPFGLVGPISIADGYEKRDLDKLPVHLMVPVDCERAVLVSIDERGNYMVSDPCARMPAIMGGPIFGTTTFGKGLLVFVDLTEDGWYHSNAYPFPAAQFRSIEQIVKAICTGLSRPCPSFPRGHEHAFQFRHSPLQQPGESSSKGLLSTTMSDATSWICPQEEAVTPASPILARLQREWCMEFYIRVDRGGSFHTYPDVGGPFQSIEQADKAIDQYLQARRVPKMCFDQAGVSQQEMGIRRCLFWPDGTMKRRTKSYIFQKGHEHMCRLVRAVVDQYNEDHKLVGDRAYEMKDVTQQQSFHEEEEWYRHLNFTAKYKGADGLDCWFDKQFFVELKNLRQEGISKGEWVVSCFCMLESNDNGYCAVCPNDVKHPNKADAYSGGHVGAEEILEDPDAWSDSDEDETSRERRIRRKYDVPRRPFGYYTAYSTPKPT</sequence>
<reference evidence="1" key="2">
    <citation type="submission" date="2025-09" db="UniProtKB">
        <authorList>
            <consortium name="EnsemblPlants"/>
        </authorList>
    </citation>
    <scope>IDENTIFICATION</scope>
</reference>
<proteinExistence type="predicted"/>
<dbReference type="Proteomes" id="UP001732700">
    <property type="component" value="Chromosome 3C"/>
</dbReference>
<reference evidence="1" key="1">
    <citation type="submission" date="2021-05" db="EMBL/GenBank/DDBJ databases">
        <authorList>
            <person name="Scholz U."/>
            <person name="Mascher M."/>
            <person name="Fiebig A."/>
        </authorList>
    </citation>
    <scope>NUCLEOTIDE SEQUENCE [LARGE SCALE GENOMIC DNA]</scope>
</reference>
<name>A0ACD5VM54_AVESA</name>
<organism evidence="1 2">
    <name type="scientific">Avena sativa</name>
    <name type="common">Oat</name>
    <dbReference type="NCBI Taxonomy" id="4498"/>
    <lineage>
        <taxon>Eukaryota</taxon>
        <taxon>Viridiplantae</taxon>
        <taxon>Streptophyta</taxon>
        <taxon>Embryophyta</taxon>
        <taxon>Tracheophyta</taxon>
        <taxon>Spermatophyta</taxon>
        <taxon>Magnoliopsida</taxon>
        <taxon>Liliopsida</taxon>
        <taxon>Poales</taxon>
        <taxon>Poaceae</taxon>
        <taxon>BOP clade</taxon>
        <taxon>Pooideae</taxon>
        <taxon>Poodae</taxon>
        <taxon>Poeae</taxon>
        <taxon>Poeae Chloroplast Group 1 (Aveneae type)</taxon>
        <taxon>Aveninae</taxon>
        <taxon>Avena</taxon>
    </lineage>
</organism>
<keyword evidence="2" id="KW-1185">Reference proteome</keyword>
<evidence type="ECO:0000313" key="2">
    <source>
        <dbReference type="Proteomes" id="UP001732700"/>
    </source>
</evidence>
<protein>
    <submittedName>
        <fullName evidence="1">Uncharacterized protein</fullName>
    </submittedName>
</protein>
<evidence type="ECO:0000313" key="1">
    <source>
        <dbReference type="EnsemblPlants" id="AVESA.00010b.r2.3CG0461460.2.CDS"/>
    </source>
</evidence>